<reference evidence="2" key="1">
    <citation type="journal article" date="2023" name="IScience">
        <title>Live-bearing cockroach genome reveals convergent evolutionary mechanisms linked to viviparity in insects and beyond.</title>
        <authorList>
            <person name="Fouks B."/>
            <person name="Harrison M.C."/>
            <person name="Mikhailova A.A."/>
            <person name="Marchal E."/>
            <person name="English S."/>
            <person name="Carruthers M."/>
            <person name="Jennings E.C."/>
            <person name="Chiamaka E.L."/>
            <person name="Frigard R.A."/>
            <person name="Pippel M."/>
            <person name="Attardo G.M."/>
            <person name="Benoit J.B."/>
            <person name="Bornberg-Bauer E."/>
            <person name="Tobe S.S."/>
        </authorList>
    </citation>
    <scope>NUCLEOTIDE SEQUENCE</scope>
    <source>
        <strain evidence="2">Stay&amp;Tobe</strain>
    </source>
</reference>
<evidence type="ECO:0000313" key="2">
    <source>
        <dbReference type="EMBL" id="KAJ9597317.1"/>
    </source>
</evidence>
<evidence type="ECO:0000313" key="3">
    <source>
        <dbReference type="Proteomes" id="UP001233999"/>
    </source>
</evidence>
<name>A0AAD8AFD1_DIPPU</name>
<evidence type="ECO:0000256" key="1">
    <source>
        <dbReference type="SAM" id="Phobius"/>
    </source>
</evidence>
<dbReference type="Proteomes" id="UP001233999">
    <property type="component" value="Unassembled WGS sequence"/>
</dbReference>
<feature type="non-terminal residue" evidence="2">
    <location>
        <position position="110"/>
    </location>
</feature>
<feature type="non-terminal residue" evidence="2">
    <location>
        <position position="1"/>
    </location>
</feature>
<feature type="transmembrane region" description="Helical" evidence="1">
    <location>
        <begin position="84"/>
        <end position="102"/>
    </location>
</feature>
<dbReference type="AlphaFoldDB" id="A0AAD8AFD1"/>
<reference evidence="2" key="2">
    <citation type="submission" date="2023-05" db="EMBL/GenBank/DDBJ databases">
        <authorList>
            <person name="Fouks B."/>
        </authorList>
    </citation>
    <scope>NUCLEOTIDE SEQUENCE</scope>
    <source>
        <strain evidence="2">Stay&amp;Tobe</strain>
        <tissue evidence="2">Testes</tissue>
    </source>
</reference>
<dbReference type="EMBL" id="JASPKZ010001618">
    <property type="protein sequence ID" value="KAJ9597317.1"/>
    <property type="molecule type" value="Genomic_DNA"/>
</dbReference>
<accession>A0AAD8AFD1</accession>
<keyword evidence="1" id="KW-0812">Transmembrane</keyword>
<keyword evidence="3" id="KW-1185">Reference proteome</keyword>
<protein>
    <submittedName>
        <fullName evidence="2">Uncharacterized protein</fullName>
    </submittedName>
</protein>
<proteinExistence type="predicted"/>
<comment type="caution">
    <text evidence="2">The sequence shown here is derived from an EMBL/GenBank/DDBJ whole genome shotgun (WGS) entry which is preliminary data.</text>
</comment>
<gene>
    <name evidence="2" type="ORF">L9F63_011838</name>
</gene>
<organism evidence="2 3">
    <name type="scientific">Diploptera punctata</name>
    <name type="common">Pacific beetle cockroach</name>
    <dbReference type="NCBI Taxonomy" id="6984"/>
    <lineage>
        <taxon>Eukaryota</taxon>
        <taxon>Metazoa</taxon>
        <taxon>Ecdysozoa</taxon>
        <taxon>Arthropoda</taxon>
        <taxon>Hexapoda</taxon>
        <taxon>Insecta</taxon>
        <taxon>Pterygota</taxon>
        <taxon>Neoptera</taxon>
        <taxon>Polyneoptera</taxon>
        <taxon>Dictyoptera</taxon>
        <taxon>Blattodea</taxon>
        <taxon>Blaberoidea</taxon>
        <taxon>Blaberidae</taxon>
        <taxon>Diplopterinae</taxon>
        <taxon>Diploptera</taxon>
    </lineage>
</organism>
<keyword evidence="1" id="KW-0472">Membrane</keyword>
<keyword evidence="1" id="KW-1133">Transmembrane helix</keyword>
<sequence>AILTLGQISLTFYIHKWFPKFFFRIGRQYLRRKMNLLCPFYSFDEIFYGLTPLSPVNVHIYIICCVSLSLSTCPFFVLPSFTTLSFSIFILSFIQHILQFLLQSNISTSL</sequence>